<reference evidence="2 3" key="1">
    <citation type="submission" date="2019-06" db="EMBL/GenBank/DDBJ databases">
        <title>A complete genome sequence for Luteibacter pinisoli MAH-14.</title>
        <authorList>
            <person name="Baltrus D.A."/>
        </authorList>
    </citation>
    <scope>NUCLEOTIDE SEQUENCE [LARGE SCALE GENOMIC DNA]</scope>
    <source>
        <strain evidence="2 3">MAH-14</strain>
    </source>
</reference>
<feature type="transmembrane region" description="Helical" evidence="1">
    <location>
        <begin position="221"/>
        <end position="240"/>
    </location>
</feature>
<feature type="transmembrane region" description="Helical" evidence="1">
    <location>
        <begin position="12"/>
        <end position="30"/>
    </location>
</feature>
<name>A0A4Y5YYG8_9GAMM</name>
<keyword evidence="1" id="KW-0472">Membrane</keyword>
<dbReference type="PROSITE" id="PS51257">
    <property type="entry name" value="PROKAR_LIPOPROTEIN"/>
    <property type="match status" value="1"/>
</dbReference>
<dbReference type="Proteomes" id="UP000316093">
    <property type="component" value="Chromosome"/>
</dbReference>
<proteinExistence type="predicted"/>
<dbReference type="KEGG" id="lpy:FIV34_01105"/>
<keyword evidence="1" id="KW-0812">Transmembrane</keyword>
<evidence type="ECO:0000313" key="3">
    <source>
        <dbReference type="Proteomes" id="UP000316093"/>
    </source>
</evidence>
<dbReference type="EMBL" id="CP041046">
    <property type="protein sequence ID" value="QDE37897.1"/>
    <property type="molecule type" value="Genomic_DNA"/>
</dbReference>
<dbReference type="InterPro" id="IPR025333">
    <property type="entry name" value="DUF4239"/>
</dbReference>
<feature type="transmembrane region" description="Helical" evidence="1">
    <location>
        <begin position="50"/>
        <end position="70"/>
    </location>
</feature>
<dbReference type="Pfam" id="PF14023">
    <property type="entry name" value="Bestrophin-like"/>
    <property type="match status" value="1"/>
</dbReference>
<dbReference type="OrthoDB" id="4760162at2"/>
<gene>
    <name evidence="2" type="ORF">FIV34_01105</name>
</gene>
<keyword evidence="1" id="KW-1133">Transmembrane helix</keyword>
<organism evidence="2 3">
    <name type="scientific">Luteibacter pinisoli</name>
    <dbReference type="NCBI Taxonomy" id="2589080"/>
    <lineage>
        <taxon>Bacteria</taxon>
        <taxon>Pseudomonadati</taxon>
        <taxon>Pseudomonadota</taxon>
        <taxon>Gammaproteobacteria</taxon>
        <taxon>Lysobacterales</taxon>
        <taxon>Rhodanobacteraceae</taxon>
        <taxon>Luteibacter</taxon>
    </lineage>
</organism>
<keyword evidence="3" id="KW-1185">Reference proteome</keyword>
<protein>
    <submittedName>
        <fullName evidence="2">DUF4239 domain-containing protein</fullName>
    </submittedName>
</protein>
<dbReference type="AlphaFoldDB" id="A0A4Y5YYG8"/>
<evidence type="ECO:0000256" key="1">
    <source>
        <dbReference type="SAM" id="Phobius"/>
    </source>
</evidence>
<sequence length="265" mass="28843">MRPYAWGVPPMFAILFSLGVFVFACGSLYLGGWIARRMPEGHLVYEAQKAAQFGISMMATLAALVLGFMVTSARATFDRANDDIVGVSTSILLLDRALSGYGPETAPIRSDVRAFLARATERVAPNGEMDTIVFRLPHTSLSLITRLQSSILALQPDTEGKWWFQHRALEATAQLAQQRILTSEHEKSSEPIPLLVVVTAWIVLIFIGMGTFAMHNASVRVVLFCAALAFSGSIFLVMELESPYTGLLRVSGAPLLQAATELALP</sequence>
<accession>A0A4Y5YYG8</accession>
<evidence type="ECO:0000313" key="2">
    <source>
        <dbReference type="EMBL" id="QDE37897.1"/>
    </source>
</evidence>
<feature type="transmembrane region" description="Helical" evidence="1">
    <location>
        <begin position="192"/>
        <end position="215"/>
    </location>
</feature>